<gene>
    <name evidence="1" type="ORF">KC19_1G233700</name>
</gene>
<dbReference type="Proteomes" id="UP000822688">
    <property type="component" value="Chromosome 1"/>
</dbReference>
<protein>
    <submittedName>
        <fullName evidence="1">Uncharacterized protein</fullName>
    </submittedName>
</protein>
<proteinExistence type="predicted"/>
<comment type="caution">
    <text evidence="1">The sequence shown here is derived from an EMBL/GenBank/DDBJ whole genome shotgun (WGS) entry which is preliminary data.</text>
</comment>
<dbReference type="AlphaFoldDB" id="A0A8T0J8G7"/>
<sequence length="120" mass="13521">MPIGLKLSEGNMENMVDLGLSCEKINAVHGEEVARVRECGGRRVKRRILEIREGRQRTLPTLPVYGSLLLHSPSFSDSSLSPQTFIRMGKLRNSLQQMNEFTPLITFFCDADNSLETILI</sequence>
<accession>A0A8T0J8G7</accession>
<keyword evidence="2" id="KW-1185">Reference proteome</keyword>
<organism evidence="1 2">
    <name type="scientific">Ceratodon purpureus</name>
    <name type="common">Fire moss</name>
    <name type="synonym">Dicranum purpureum</name>
    <dbReference type="NCBI Taxonomy" id="3225"/>
    <lineage>
        <taxon>Eukaryota</taxon>
        <taxon>Viridiplantae</taxon>
        <taxon>Streptophyta</taxon>
        <taxon>Embryophyta</taxon>
        <taxon>Bryophyta</taxon>
        <taxon>Bryophytina</taxon>
        <taxon>Bryopsida</taxon>
        <taxon>Dicranidae</taxon>
        <taxon>Pseudoditrichales</taxon>
        <taxon>Ditrichaceae</taxon>
        <taxon>Ceratodon</taxon>
    </lineage>
</organism>
<evidence type="ECO:0000313" key="2">
    <source>
        <dbReference type="Proteomes" id="UP000822688"/>
    </source>
</evidence>
<reference evidence="1" key="1">
    <citation type="submission" date="2020-06" db="EMBL/GenBank/DDBJ databases">
        <title>WGS assembly of Ceratodon purpureus strain R40.</title>
        <authorList>
            <person name="Carey S.B."/>
            <person name="Jenkins J."/>
            <person name="Shu S."/>
            <person name="Lovell J.T."/>
            <person name="Sreedasyam A."/>
            <person name="Maumus F."/>
            <person name="Tiley G.P."/>
            <person name="Fernandez-Pozo N."/>
            <person name="Barry K."/>
            <person name="Chen C."/>
            <person name="Wang M."/>
            <person name="Lipzen A."/>
            <person name="Daum C."/>
            <person name="Saski C.A."/>
            <person name="Payton A.C."/>
            <person name="Mcbreen J.C."/>
            <person name="Conrad R.E."/>
            <person name="Kollar L.M."/>
            <person name="Olsson S."/>
            <person name="Huttunen S."/>
            <person name="Landis J.B."/>
            <person name="Wickett N.J."/>
            <person name="Johnson M.G."/>
            <person name="Rensing S.A."/>
            <person name="Grimwood J."/>
            <person name="Schmutz J."/>
            <person name="Mcdaniel S.F."/>
        </authorList>
    </citation>
    <scope>NUCLEOTIDE SEQUENCE</scope>
    <source>
        <strain evidence="1">R40</strain>
    </source>
</reference>
<name>A0A8T0J8G7_CERPU</name>
<dbReference type="EMBL" id="CM026421">
    <property type="protein sequence ID" value="KAG0592204.1"/>
    <property type="molecule type" value="Genomic_DNA"/>
</dbReference>
<evidence type="ECO:0000313" key="1">
    <source>
        <dbReference type="EMBL" id="KAG0592204.1"/>
    </source>
</evidence>